<dbReference type="RefSeq" id="WP_311241349.1">
    <property type="nucleotide sequence ID" value="NZ_BAABDY010000007.1"/>
</dbReference>
<comment type="caution">
    <text evidence="1">The sequence shown here is derived from an EMBL/GenBank/DDBJ whole genome shotgun (WGS) entry which is preliminary data.</text>
</comment>
<sequence length="31" mass="3248">MLTIEGAKTLNIGGEIGSLEGGKRADLMCLR</sequence>
<dbReference type="Gene3D" id="2.30.40.10">
    <property type="entry name" value="Urease, subunit C, domain 1"/>
    <property type="match status" value="1"/>
</dbReference>
<protein>
    <submittedName>
        <fullName evidence="1">Amidohydrolase family protein</fullName>
    </submittedName>
</protein>
<dbReference type="InterPro" id="IPR011059">
    <property type="entry name" value="Metal-dep_hydrolase_composite"/>
</dbReference>
<evidence type="ECO:0000313" key="2">
    <source>
        <dbReference type="Proteomes" id="UP001248536"/>
    </source>
</evidence>
<dbReference type="EMBL" id="JAMQCP010000004">
    <property type="protein sequence ID" value="MDS0255738.1"/>
    <property type="molecule type" value="Genomic_DNA"/>
</dbReference>
<proteinExistence type="predicted"/>
<dbReference type="Proteomes" id="UP001248536">
    <property type="component" value="Unassembled WGS sequence"/>
</dbReference>
<reference evidence="1 2" key="1">
    <citation type="submission" date="2022-06" db="EMBL/GenBank/DDBJ databases">
        <title>Haloarcula sp. a new haloarchaeum isolate from saline soil.</title>
        <authorList>
            <person name="Strakova D."/>
            <person name="Galisteo C."/>
            <person name="Sanchez-Porro C."/>
            <person name="Ventosa A."/>
        </authorList>
    </citation>
    <scope>NUCLEOTIDE SEQUENCE [LARGE SCALE GENOMIC DNA]</scope>
    <source>
        <strain evidence="1 2">JCM 15760</strain>
    </source>
</reference>
<dbReference type="Gene3D" id="3.20.20.140">
    <property type="entry name" value="Metal-dependent hydrolases"/>
    <property type="match status" value="1"/>
</dbReference>
<organism evidence="1 2">
    <name type="scientific">Haloarcula argentinensis</name>
    <dbReference type="NCBI Taxonomy" id="43776"/>
    <lineage>
        <taxon>Archaea</taxon>
        <taxon>Methanobacteriati</taxon>
        <taxon>Methanobacteriota</taxon>
        <taxon>Stenosarchaea group</taxon>
        <taxon>Halobacteria</taxon>
        <taxon>Halobacteriales</taxon>
        <taxon>Haloarculaceae</taxon>
        <taxon>Haloarcula</taxon>
    </lineage>
</organism>
<accession>A0ABU2F598</accession>
<evidence type="ECO:0000313" key="1">
    <source>
        <dbReference type="EMBL" id="MDS0255738.1"/>
    </source>
</evidence>
<gene>
    <name evidence="1" type="ORF">NC662_18675</name>
</gene>
<name>A0ABU2F598_HALAR</name>
<keyword evidence="2" id="KW-1185">Reference proteome</keyword>